<evidence type="ECO:0000313" key="2">
    <source>
        <dbReference type="EMBL" id="KDQ57291.1"/>
    </source>
</evidence>
<protein>
    <submittedName>
        <fullName evidence="2">Uncharacterized protein</fullName>
    </submittedName>
</protein>
<gene>
    <name evidence="2" type="ORF">JAAARDRAFT_291797</name>
</gene>
<dbReference type="EMBL" id="KL197720">
    <property type="protein sequence ID" value="KDQ57291.1"/>
    <property type="molecule type" value="Genomic_DNA"/>
</dbReference>
<accession>A0A067Q3X9</accession>
<reference evidence="3" key="1">
    <citation type="journal article" date="2014" name="Proc. Natl. Acad. Sci. U.S.A.">
        <title>Extensive sampling of basidiomycete genomes demonstrates inadequacy of the white-rot/brown-rot paradigm for wood decay fungi.</title>
        <authorList>
            <person name="Riley R."/>
            <person name="Salamov A.A."/>
            <person name="Brown D.W."/>
            <person name="Nagy L.G."/>
            <person name="Floudas D."/>
            <person name="Held B.W."/>
            <person name="Levasseur A."/>
            <person name="Lombard V."/>
            <person name="Morin E."/>
            <person name="Otillar R."/>
            <person name="Lindquist E.A."/>
            <person name="Sun H."/>
            <person name="LaButti K.M."/>
            <person name="Schmutz J."/>
            <person name="Jabbour D."/>
            <person name="Luo H."/>
            <person name="Baker S.E."/>
            <person name="Pisabarro A.G."/>
            <person name="Walton J.D."/>
            <person name="Blanchette R.A."/>
            <person name="Henrissat B."/>
            <person name="Martin F."/>
            <person name="Cullen D."/>
            <person name="Hibbett D.S."/>
            <person name="Grigoriev I.V."/>
        </authorList>
    </citation>
    <scope>NUCLEOTIDE SEQUENCE [LARGE SCALE GENOMIC DNA]</scope>
    <source>
        <strain evidence="3">MUCL 33604</strain>
    </source>
</reference>
<dbReference type="PROSITE" id="PS51257">
    <property type="entry name" value="PROKAR_LIPOPROTEIN"/>
    <property type="match status" value="1"/>
</dbReference>
<evidence type="ECO:0000313" key="3">
    <source>
        <dbReference type="Proteomes" id="UP000027265"/>
    </source>
</evidence>
<keyword evidence="3" id="KW-1185">Reference proteome</keyword>
<organism evidence="2 3">
    <name type="scientific">Jaapia argillacea MUCL 33604</name>
    <dbReference type="NCBI Taxonomy" id="933084"/>
    <lineage>
        <taxon>Eukaryota</taxon>
        <taxon>Fungi</taxon>
        <taxon>Dikarya</taxon>
        <taxon>Basidiomycota</taxon>
        <taxon>Agaricomycotina</taxon>
        <taxon>Agaricomycetes</taxon>
        <taxon>Agaricomycetidae</taxon>
        <taxon>Jaapiales</taxon>
        <taxon>Jaapiaceae</taxon>
        <taxon>Jaapia</taxon>
    </lineage>
</organism>
<proteinExistence type="predicted"/>
<dbReference type="AlphaFoldDB" id="A0A067Q3X9"/>
<dbReference type="Proteomes" id="UP000027265">
    <property type="component" value="Unassembled WGS sequence"/>
</dbReference>
<sequence>MFARRKIVSPSSNLGSSCWSAPLRSQIQSVELKTKCRHNTQAQALNLGKRRRGSTRRSDFWNESTV</sequence>
<evidence type="ECO:0000256" key="1">
    <source>
        <dbReference type="SAM" id="MobiDB-lite"/>
    </source>
</evidence>
<dbReference type="InParanoid" id="A0A067Q3X9"/>
<dbReference type="HOGENOM" id="CLU_2831519_0_0_1"/>
<name>A0A067Q3X9_9AGAM</name>
<feature type="region of interest" description="Disordered" evidence="1">
    <location>
        <begin position="43"/>
        <end position="66"/>
    </location>
</feature>